<reference evidence="1 2" key="1">
    <citation type="submission" date="2024-09" db="EMBL/GenBank/DDBJ databases">
        <authorList>
            <person name="Sun Q."/>
            <person name="Mori K."/>
        </authorList>
    </citation>
    <scope>NUCLEOTIDE SEQUENCE [LARGE SCALE GENOMIC DNA]</scope>
    <source>
        <strain evidence="1 2">TBRC 7907</strain>
    </source>
</reference>
<protein>
    <recommendedName>
        <fullName evidence="3">Preprotein translocase subunit YajC</fullName>
    </recommendedName>
</protein>
<gene>
    <name evidence="1" type="ORF">ACFFQA_20315</name>
</gene>
<dbReference type="RefSeq" id="WP_377854339.1">
    <property type="nucleotide sequence ID" value="NZ_JBHLZU010000018.1"/>
</dbReference>
<dbReference type="EMBL" id="JBHLZU010000018">
    <property type="protein sequence ID" value="MFB9906288.1"/>
    <property type="molecule type" value="Genomic_DNA"/>
</dbReference>
<sequence length="57" mass="6342">MATSKAARHVRQGEFVFAENKGFIVVEKVDRGREIDLIGKSKRVTLAADALVLTRDK</sequence>
<comment type="caution">
    <text evidence="1">The sequence shown here is derived from an EMBL/GenBank/DDBJ whole genome shotgun (WGS) entry which is preliminary data.</text>
</comment>
<evidence type="ECO:0000313" key="2">
    <source>
        <dbReference type="Proteomes" id="UP001589693"/>
    </source>
</evidence>
<evidence type="ECO:0008006" key="3">
    <source>
        <dbReference type="Google" id="ProtNLM"/>
    </source>
</evidence>
<name>A0ABV5ZZK4_9PSEU</name>
<organism evidence="1 2">
    <name type="scientific">Allokutzneria oryzae</name>
    <dbReference type="NCBI Taxonomy" id="1378989"/>
    <lineage>
        <taxon>Bacteria</taxon>
        <taxon>Bacillati</taxon>
        <taxon>Actinomycetota</taxon>
        <taxon>Actinomycetes</taxon>
        <taxon>Pseudonocardiales</taxon>
        <taxon>Pseudonocardiaceae</taxon>
        <taxon>Allokutzneria</taxon>
    </lineage>
</organism>
<keyword evidence="2" id="KW-1185">Reference proteome</keyword>
<evidence type="ECO:0000313" key="1">
    <source>
        <dbReference type="EMBL" id="MFB9906288.1"/>
    </source>
</evidence>
<accession>A0ABV5ZZK4</accession>
<dbReference type="Proteomes" id="UP001589693">
    <property type="component" value="Unassembled WGS sequence"/>
</dbReference>
<proteinExistence type="predicted"/>